<dbReference type="SMART" id="SM00293">
    <property type="entry name" value="PWWP"/>
    <property type="match status" value="1"/>
</dbReference>
<name>A0AAD4CWZ8_ASPNN</name>
<dbReference type="AlphaFoldDB" id="A0AAD4CWZ8"/>
<feature type="compositionally biased region" description="Low complexity" evidence="1">
    <location>
        <begin position="1"/>
        <end position="15"/>
    </location>
</feature>
<dbReference type="InterPro" id="IPR000313">
    <property type="entry name" value="PWWP_dom"/>
</dbReference>
<dbReference type="SUPFAM" id="SSF63748">
    <property type="entry name" value="Tudor/PWWP/MBT"/>
    <property type="match status" value="1"/>
</dbReference>
<dbReference type="PANTHER" id="PTHR22910">
    <property type="entry name" value="PROTEIN MGARP"/>
    <property type="match status" value="1"/>
</dbReference>
<proteinExistence type="predicted"/>
<dbReference type="EMBL" id="VCAU01000004">
    <property type="protein sequence ID" value="KAF9894264.1"/>
    <property type="molecule type" value="Genomic_DNA"/>
</dbReference>
<feature type="domain" description="PWWP" evidence="2">
    <location>
        <begin position="135"/>
        <end position="218"/>
    </location>
</feature>
<feature type="compositionally biased region" description="Basic and acidic residues" evidence="1">
    <location>
        <begin position="496"/>
        <end position="513"/>
    </location>
</feature>
<dbReference type="PANTHER" id="PTHR22910:SF6">
    <property type="entry name" value="PROTEIN MGARP"/>
    <property type="match status" value="1"/>
</dbReference>
<feature type="compositionally biased region" description="Basic and acidic residues" evidence="1">
    <location>
        <begin position="16"/>
        <end position="28"/>
    </location>
</feature>
<dbReference type="InterPro" id="IPR026093">
    <property type="entry name" value="MGARP"/>
</dbReference>
<evidence type="ECO:0000313" key="3">
    <source>
        <dbReference type="EMBL" id="KAF9894264.1"/>
    </source>
</evidence>
<dbReference type="Pfam" id="PF00855">
    <property type="entry name" value="PWWP"/>
    <property type="match status" value="1"/>
</dbReference>
<comment type="caution">
    <text evidence="3">The sequence shown here is derived from an EMBL/GenBank/DDBJ whole genome shotgun (WGS) entry which is preliminary data.</text>
</comment>
<protein>
    <recommendedName>
        <fullName evidence="2">PWWP domain-containing protein</fullName>
    </recommendedName>
</protein>
<feature type="region of interest" description="Disordered" evidence="1">
    <location>
        <begin position="489"/>
        <end position="586"/>
    </location>
</feature>
<sequence>MAEDTPTASAPAAEPAVERAATDSKPAEESAPEVPQEKEGSNANGSEEKPSETVTSDEKKESAEASTDKPDASTETSDAKEPGGNATAPTEPEANGTPASAKKSGGSKRKSTGGDTRKLNRKKSQVRVTQLHAKPGEYYLARLRSFPPWPSIVCDEEILPESLTSTRPVSACRTDGTYREDYADDGKRAHERTFPVMFFQTNEFAWIPNTDLSPLEPESCKDIPEKGKSKLLLSAYAVASEGNDLEHFKTLLADHQRALEQEEEEKEAQAAAKAAAKAEKDAKKNKRKSMEVVDDEDIDMEDVDTAKKSKNSKKRKKDAEADADEKPAKTPKTSTKLKLTTPKTPASEKKTPASSKAKQASSKKASKAAASDEGEESTPAEPKEPAKPINPEEAKAKKEKEILFVRHKLQKGFISRDQPPKEEEMTQMSTYFSKLEKYEELEVSIIRTTKINKVLKMIVKLSSIPRDEEFHFRQRAVSLLSKWKTVLEADTTTGGADDKDAKPKANGVHKEESVDTPVPADTEGEKEEDSKAATAEPQDEKMTDTDGPEVEKEEPEKTAPKTEETAAEEKPAEDKATEEKTVEAAA</sequence>
<dbReference type="Proteomes" id="UP001194746">
    <property type="component" value="Unassembled WGS sequence"/>
</dbReference>
<feature type="compositionally biased region" description="Basic and acidic residues" evidence="1">
    <location>
        <begin position="554"/>
        <end position="586"/>
    </location>
</feature>
<dbReference type="Gene3D" id="2.30.30.140">
    <property type="match status" value="1"/>
</dbReference>
<gene>
    <name evidence="3" type="ORF">FE257_007766</name>
</gene>
<reference evidence="3" key="2">
    <citation type="submission" date="2020-02" db="EMBL/GenBank/DDBJ databases">
        <authorList>
            <person name="Gilchrist C.L.M."/>
            <person name="Chooi Y.-H."/>
        </authorList>
    </citation>
    <scope>NUCLEOTIDE SEQUENCE</scope>
    <source>
        <strain evidence="3">MST-FP2251</strain>
    </source>
</reference>
<evidence type="ECO:0000313" key="4">
    <source>
        <dbReference type="Proteomes" id="UP001194746"/>
    </source>
</evidence>
<evidence type="ECO:0000256" key="1">
    <source>
        <dbReference type="SAM" id="MobiDB-lite"/>
    </source>
</evidence>
<organism evidence="3 4">
    <name type="scientific">Aspergillus nanangensis</name>
    <dbReference type="NCBI Taxonomy" id="2582783"/>
    <lineage>
        <taxon>Eukaryota</taxon>
        <taxon>Fungi</taxon>
        <taxon>Dikarya</taxon>
        <taxon>Ascomycota</taxon>
        <taxon>Pezizomycotina</taxon>
        <taxon>Eurotiomycetes</taxon>
        <taxon>Eurotiomycetidae</taxon>
        <taxon>Eurotiales</taxon>
        <taxon>Aspergillaceae</taxon>
        <taxon>Aspergillus</taxon>
        <taxon>Aspergillus subgen. Circumdati</taxon>
    </lineage>
</organism>
<feature type="compositionally biased region" description="Basic and acidic residues" evidence="1">
    <location>
        <begin position="381"/>
        <end position="400"/>
    </location>
</feature>
<feature type="compositionally biased region" description="Low complexity" evidence="1">
    <location>
        <begin position="330"/>
        <end position="345"/>
    </location>
</feature>
<dbReference type="PROSITE" id="PS50812">
    <property type="entry name" value="PWWP"/>
    <property type="match status" value="1"/>
</dbReference>
<reference evidence="3" key="1">
    <citation type="journal article" date="2019" name="Beilstein J. Org. Chem.">
        <title>Nanangenines: drimane sesquiterpenoids as the dominant metabolite cohort of a novel Australian fungus, Aspergillus nanangensis.</title>
        <authorList>
            <person name="Lacey H.J."/>
            <person name="Gilchrist C.L.M."/>
            <person name="Crombie A."/>
            <person name="Kalaitzis J.A."/>
            <person name="Vuong D."/>
            <person name="Rutledge P.J."/>
            <person name="Turner P."/>
            <person name="Pitt J.I."/>
            <person name="Lacey E."/>
            <person name="Chooi Y.H."/>
            <person name="Piggott A.M."/>
        </authorList>
    </citation>
    <scope>NUCLEOTIDE SEQUENCE</scope>
    <source>
        <strain evidence="3">MST-FP2251</strain>
    </source>
</reference>
<feature type="compositionally biased region" description="Basic and acidic residues" evidence="1">
    <location>
        <begin position="35"/>
        <end position="81"/>
    </location>
</feature>
<feature type="compositionally biased region" description="Low complexity" evidence="1">
    <location>
        <begin position="352"/>
        <end position="371"/>
    </location>
</feature>
<feature type="compositionally biased region" description="Basic and acidic residues" evidence="1">
    <location>
        <begin position="317"/>
        <end position="328"/>
    </location>
</feature>
<feature type="compositionally biased region" description="Acidic residues" evidence="1">
    <location>
        <begin position="292"/>
        <end position="303"/>
    </location>
</feature>
<evidence type="ECO:0000259" key="2">
    <source>
        <dbReference type="PROSITE" id="PS50812"/>
    </source>
</evidence>
<feature type="region of interest" description="Disordered" evidence="1">
    <location>
        <begin position="259"/>
        <end position="400"/>
    </location>
</feature>
<feature type="region of interest" description="Disordered" evidence="1">
    <location>
        <begin position="1"/>
        <end position="131"/>
    </location>
</feature>
<keyword evidence="4" id="KW-1185">Reference proteome</keyword>
<dbReference type="GO" id="GO:0005739">
    <property type="term" value="C:mitochondrion"/>
    <property type="evidence" value="ECO:0007669"/>
    <property type="project" value="InterPro"/>
</dbReference>
<accession>A0AAD4CWZ8</accession>